<keyword evidence="7" id="KW-1133">Transmembrane helix</keyword>
<gene>
    <name evidence="9" type="ORF">S01H1_05151</name>
</gene>
<accession>X0S7P3</accession>
<evidence type="ECO:0000313" key="9">
    <source>
        <dbReference type="EMBL" id="GAF71241.1"/>
    </source>
</evidence>
<keyword evidence="4" id="KW-0378">Hydrolase</keyword>
<evidence type="ECO:0000256" key="2">
    <source>
        <dbReference type="ARBA" id="ARBA00022670"/>
    </source>
</evidence>
<keyword evidence="3" id="KW-0479">Metal-binding</keyword>
<feature type="domain" description="Peptidase M48" evidence="8">
    <location>
        <begin position="14"/>
        <end position="124"/>
    </location>
</feature>
<dbReference type="GO" id="GO:0046872">
    <property type="term" value="F:metal ion binding"/>
    <property type="evidence" value="ECO:0007669"/>
    <property type="project" value="UniProtKB-KW"/>
</dbReference>
<evidence type="ECO:0000259" key="8">
    <source>
        <dbReference type="Pfam" id="PF01435"/>
    </source>
</evidence>
<keyword evidence="7" id="KW-0812">Transmembrane</keyword>
<feature type="transmembrane region" description="Helical" evidence="7">
    <location>
        <begin position="12"/>
        <end position="33"/>
    </location>
</feature>
<evidence type="ECO:0000256" key="1">
    <source>
        <dbReference type="ARBA" id="ARBA00001947"/>
    </source>
</evidence>
<proteinExistence type="predicted"/>
<comment type="cofactor">
    <cofactor evidence="1">
        <name>Zn(2+)</name>
        <dbReference type="ChEBI" id="CHEBI:29105"/>
    </cofactor>
</comment>
<dbReference type="EMBL" id="BARS01002684">
    <property type="protein sequence ID" value="GAF71241.1"/>
    <property type="molecule type" value="Genomic_DNA"/>
</dbReference>
<feature type="transmembrane region" description="Helical" evidence="7">
    <location>
        <begin position="39"/>
        <end position="56"/>
    </location>
</feature>
<keyword evidence="5" id="KW-0862">Zinc</keyword>
<keyword evidence="6" id="KW-0482">Metalloprotease</keyword>
<organism evidence="9">
    <name type="scientific">marine sediment metagenome</name>
    <dbReference type="NCBI Taxonomy" id="412755"/>
    <lineage>
        <taxon>unclassified sequences</taxon>
        <taxon>metagenomes</taxon>
        <taxon>ecological metagenomes</taxon>
    </lineage>
</organism>
<reference evidence="9" key="1">
    <citation type="journal article" date="2014" name="Front. Microbiol.">
        <title>High frequency of phylogenetically diverse reductive dehalogenase-homologous genes in deep subseafloor sedimentary metagenomes.</title>
        <authorList>
            <person name="Kawai M."/>
            <person name="Futagami T."/>
            <person name="Toyoda A."/>
            <person name="Takaki Y."/>
            <person name="Nishi S."/>
            <person name="Hori S."/>
            <person name="Arai W."/>
            <person name="Tsubouchi T."/>
            <person name="Morono Y."/>
            <person name="Uchiyama I."/>
            <person name="Ito T."/>
            <person name="Fujiyama A."/>
            <person name="Inagaki F."/>
            <person name="Takami H."/>
        </authorList>
    </citation>
    <scope>NUCLEOTIDE SEQUENCE</scope>
    <source>
        <strain evidence="9">Expedition CK06-06</strain>
    </source>
</reference>
<dbReference type="Pfam" id="PF01435">
    <property type="entry name" value="Peptidase_M48"/>
    <property type="match status" value="1"/>
</dbReference>
<dbReference type="GO" id="GO:0006508">
    <property type="term" value="P:proteolysis"/>
    <property type="evidence" value="ECO:0007669"/>
    <property type="project" value="UniProtKB-KW"/>
</dbReference>
<protein>
    <recommendedName>
        <fullName evidence="8">Peptidase M48 domain-containing protein</fullName>
    </recommendedName>
</protein>
<sequence length="131" mass="14876">DIAKLFCVQAMAFLLAFYVANLALEGGVALFPYQSIGDIAGLPWLLMVLLALFLILRLPLNWYSRHIELAADKAALQLSDNPEGFITLMTKLTDQNLSEAEPVHWERVLFRDHPSYNERVKLAHEYKHAPI</sequence>
<dbReference type="InterPro" id="IPR001915">
    <property type="entry name" value="Peptidase_M48"/>
</dbReference>
<keyword evidence="7" id="KW-0472">Membrane</keyword>
<evidence type="ECO:0000256" key="7">
    <source>
        <dbReference type="SAM" id="Phobius"/>
    </source>
</evidence>
<evidence type="ECO:0000256" key="5">
    <source>
        <dbReference type="ARBA" id="ARBA00022833"/>
    </source>
</evidence>
<feature type="non-terminal residue" evidence="9">
    <location>
        <position position="1"/>
    </location>
</feature>
<name>X0S7P3_9ZZZZ</name>
<evidence type="ECO:0000256" key="4">
    <source>
        <dbReference type="ARBA" id="ARBA00022801"/>
    </source>
</evidence>
<evidence type="ECO:0000256" key="6">
    <source>
        <dbReference type="ARBA" id="ARBA00023049"/>
    </source>
</evidence>
<dbReference type="AlphaFoldDB" id="X0S7P3"/>
<comment type="caution">
    <text evidence="9">The sequence shown here is derived from an EMBL/GenBank/DDBJ whole genome shotgun (WGS) entry which is preliminary data.</text>
</comment>
<dbReference type="GO" id="GO:0004222">
    <property type="term" value="F:metalloendopeptidase activity"/>
    <property type="evidence" value="ECO:0007669"/>
    <property type="project" value="InterPro"/>
</dbReference>
<evidence type="ECO:0000256" key="3">
    <source>
        <dbReference type="ARBA" id="ARBA00022723"/>
    </source>
</evidence>
<keyword evidence="2" id="KW-0645">Protease</keyword>